<accession>A0AAU9WPA5</accession>
<organism evidence="8 9">
    <name type="scientific">Pocillopora meandrina</name>
    <dbReference type="NCBI Taxonomy" id="46732"/>
    <lineage>
        <taxon>Eukaryota</taxon>
        <taxon>Metazoa</taxon>
        <taxon>Cnidaria</taxon>
        <taxon>Anthozoa</taxon>
        <taxon>Hexacorallia</taxon>
        <taxon>Scleractinia</taxon>
        <taxon>Astrocoeniina</taxon>
        <taxon>Pocilloporidae</taxon>
        <taxon>Pocillopora</taxon>
    </lineage>
</organism>
<dbReference type="AlphaFoldDB" id="A0AAU9WPA5"/>
<evidence type="ECO:0000256" key="3">
    <source>
        <dbReference type="ARBA" id="ARBA00022989"/>
    </source>
</evidence>
<gene>
    <name evidence="8" type="ORF">PMEA_00009026</name>
</gene>
<keyword evidence="2 5" id="KW-0812">Transmembrane</keyword>
<comment type="similarity">
    <text evidence="5">Belongs to the G-protein coupled receptor 1 family.</text>
</comment>
<keyword evidence="5" id="KW-0675">Receptor</keyword>
<evidence type="ECO:0000256" key="2">
    <source>
        <dbReference type="ARBA" id="ARBA00022692"/>
    </source>
</evidence>
<reference evidence="8 9" key="1">
    <citation type="submission" date="2022-05" db="EMBL/GenBank/DDBJ databases">
        <authorList>
            <consortium name="Genoscope - CEA"/>
            <person name="William W."/>
        </authorList>
    </citation>
    <scope>NUCLEOTIDE SEQUENCE [LARGE SCALE GENOMIC DNA]</scope>
</reference>
<evidence type="ECO:0000313" key="8">
    <source>
        <dbReference type="EMBL" id="CAH3121087.1"/>
    </source>
</evidence>
<dbReference type="Pfam" id="PF00001">
    <property type="entry name" value="7tm_1"/>
    <property type="match status" value="1"/>
</dbReference>
<feature type="transmembrane region" description="Helical" evidence="6">
    <location>
        <begin position="6"/>
        <end position="29"/>
    </location>
</feature>
<dbReference type="EMBL" id="CALNXJ010000018">
    <property type="protein sequence ID" value="CAH3121087.1"/>
    <property type="molecule type" value="Genomic_DNA"/>
</dbReference>
<comment type="caution">
    <text evidence="8">The sequence shown here is derived from an EMBL/GenBank/DDBJ whole genome shotgun (WGS) entry which is preliminary data.</text>
</comment>
<evidence type="ECO:0000256" key="4">
    <source>
        <dbReference type="ARBA" id="ARBA00023136"/>
    </source>
</evidence>
<keyword evidence="5" id="KW-0807">Transducer</keyword>
<feature type="transmembrane region" description="Helical" evidence="6">
    <location>
        <begin position="137"/>
        <end position="159"/>
    </location>
</feature>
<keyword evidence="3 6" id="KW-1133">Transmembrane helix</keyword>
<dbReference type="PROSITE" id="PS50262">
    <property type="entry name" value="G_PROTEIN_RECEP_F1_2"/>
    <property type="match status" value="1"/>
</dbReference>
<evidence type="ECO:0000256" key="6">
    <source>
        <dbReference type="SAM" id="Phobius"/>
    </source>
</evidence>
<feature type="transmembrane region" description="Helical" evidence="6">
    <location>
        <begin position="270"/>
        <end position="290"/>
    </location>
</feature>
<keyword evidence="5" id="KW-0297">G-protein coupled receptor</keyword>
<feature type="transmembrane region" description="Helical" evidence="6">
    <location>
        <begin position="179"/>
        <end position="201"/>
    </location>
</feature>
<evidence type="ECO:0000313" key="9">
    <source>
        <dbReference type="Proteomes" id="UP001159428"/>
    </source>
</evidence>
<keyword evidence="9" id="KW-1185">Reference proteome</keyword>
<proteinExistence type="inferred from homology"/>
<dbReference type="InterPro" id="IPR017452">
    <property type="entry name" value="GPCR_Rhodpsn_7TM"/>
</dbReference>
<sequence>MSSDVALTTALAILIIVDISGNCLVCWVVKRNRDMRHVVSVKEYSAVTPFNWLLVNLAIADITFAVFQVPNRILTHHFFTHPDGTIGSALCKVLTAGNVAWVGAAAGTITLVAIAFERYYTVRCPVSGKGKLTKNTLKVIIPACWIFAVAANLPTFLVAKFDEKTRNCRLNLPKDWMNVANNISWLVLLACIPFALMIGLYSRVVYELWFKPRDDLEVVCRHKGILRVRKRVTLSVITVSVIFGVCWITGLLIYVLIHYNILVFGSASDVVSDIMFMVNSSVNPFVYALLNERFRQKIKAMLHCTCKSKRYSPATHEPATIIHQKNQLNTK</sequence>
<dbReference type="PRINTS" id="PR00237">
    <property type="entry name" value="GPCRRHODOPSN"/>
</dbReference>
<evidence type="ECO:0000256" key="1">
    <source>
        <dbReference type="ARBA" id="ARBA00004370"/>
    </source>
</evidence>
<dbReference type="PANTHER" id="PTHR45698">
    <property type="entry name" value="TRACE AMINE-ASSOCIATED RECEPTOR 19N-RELATED"/>
    <property type="match status" value="1"/>
</dbReference>
<dbReference type="GO" id="GO:0004930">
    <property type="term" value="F:G protein-coupled receptor activity"/>
    <property type="evidence" value="ECO:0007669"/>
    <property type="project" value="UniProtKB-KW"/>
</dbReference>
<evidence type="ECO:0000256" key="5">
    <source>
        <dbReference type="RuleBase" id="RU000688"/>
    </source>
</evidence>
<dbReference type="PANTHER" id="PTHR45698:SF1">
    <property type="entry name" value="TRACE AMINE-ASSOCIATED RECEPTOR 13C-LIKE"/>
    <property type="match status" value="1"/>
</dbReference>
<dbReference type="CDD" id="cd00637">
    <property type="entry name" value="7tm_classA_rhodopsin-like"/>
    <property type="match status" value="1"/>
</dbReference>
<dbReference type="FunFam" id="1.20.1070.10:FF:000368">
    <property type="entry name" value="Predicted protein"/>
    <property type="match status" value="1"/>
</dbReference>
<dbReference type="GO" id="GO:0016020">
    <property type="term" value="C:membrane"/>
    <property type="evidence" value="ECO:0007669"/>
    <property type="project" value="UniProtKB-SubCell"/>
</dbReference>
<dbReference type="Proteomes" id="UP001159428">
    <property type="component" value="Unassembled WGS sequence"/>
</dbReference>
<dbReference type="SUPFAM" id="SSF81321">
    <property type="entry name" value="Family A G protein-coupled receptor-like"/>
    <property type="match status" value="1"/>
</dbReference>
<dbReference type="InterPro" id="IPR000276">
    <property type="entry name" value="GPCR_Rhodpsn"/>
</dbReference>
<dbReference type="PROSITE" id="PS00237">
    <property type="entry name" value="G_PROTEIN_RECEP_F1_1"/>
    <property type="match status" value="1"/>
</dbReference>
<evidence type="ECO:0000259" key="7">
    <source>
        <dbReference type="PROSITE" id="PS50262"/>
    </source>
</evidence>
<feature type="transmembrane region" description="Helical" evidence="6">
    <location>
        <begin position="232"/>
        <end position="258"/>
    </location>
</feature>
<feature type="transmembrane region" description="Helical" evidence="6">
    <location>
        <begin position="50"/>
        <end position="69"/>
    </location>
</feature>
<keyword evidence="4 6" id="KW-0472">Membrane</keyword>
<dbReference type="Gene3D" id="1.20.1070.10">
    <property type="entry name" value="Rhodopsin 7-helix transmembrane proteins"/>
    <property type="match status" value="1"/>
</dbReference>
<feature type="transmembrane region" description="Helical" evidence="6">
    <location>
        <begin position="99"/>
        <end position="116"/>
    </location>
</feature>
<protein>
    <recommendedName>
        <fullName evidence="7">G-protein coupled receptors family 1 profile domain-containing protein</fullName>
    </recommendedName>
</protein>
<name>A0AAU9WPA5_9CNID</name>
<comment type="subcellular location">
    <subcellularLocation>
        <location evidence="1">Membrane</location>
    </subcellularLocation>
</comment>
<feature type="domain" description="G-protein coupled receptors family 1 profile" evidence="7">
    <location>
        <begin position="21"/>
        <end position="287"/>
    </location>
</feature>